<sequence>MKAEGGELKEEGLSSGEGLGSGGDIGSARAFLRPINAALGRQQPRGRRPAIVCLSGDVGKAVAALAGARRSRRLCSEESWPRAAYCVLGARREPWSKGRCRGAGGDGGLVRSAVGVRVTERSRRRREERVRARRGGAGRCLAVLAGGGGSSWRVRRRGLRCWPARWSRRWGSRTDLQGRERQA</sequence>
<dbReference type="AlphaFoldDB" id="A0A5P1EXX2"/>
<dbReference type="Proteomes" id="UP000243459">
    <property type="component" value="Chromosome 5"/>
</dbReference>
<accession>A0A5P1EXX2</accession>
<name>A0A5P1EXX2_ASPOF</name>
<keyword evidence="3" id="KW-1185">Reference proteome</keyword>
<proteinExistence type="predicted"/>
<dbReference type="Gramene" id="ONK69389">
    <property type="protein sequence ID" value="ONK69389"/>
    <property type="gene ID" value="A4U43_C05F22350"/>
</dbReference>
<organism evidence="2 3">
    <name type="scientific">Asparagus officinalis</name>
    <name type="common">Garden asparagus</name>
    <dbReference type="NCBI Taxonomy" id="4686"/>
    <lineage>
        <taxon>Eukaryota</taxon>
        <taxon>Viridiplantae</taxon>
        <taxon>Streptophyta</taxon>
        <taxon>Embryophyta</taxon>
        <taxon>Tracheophyta</taxon>
        <taxon>Spermatophyta</taxon>
        <taxon>Magnoliopsida</taxon>
        <taxon>Liliopsida</taxon>
        <taxon>Asparagales</taxon>
        <taxon>Asparagaceae</taxon>
        <taxon>Asparagoideae</taxon>
        <taxon>Asparagus</taxon>
    </lineage>
</organism>
<reference evidence="3" key="1">
    <citation type="journal article" date="2017" name="Nat. Commun.">
        <title>The asparagus genome sheds light on the origin and evolution of a young Y chromosome.</title>
        <authorList>
            <person name="Harkess A."/>
            <person name="Zhou J."/>
            <person name="Xu C."/>
            <person name="Bowers J.E."/>
            <person name="Van der Hulst R."/>
            <person name="Ayyampalayam S."/>
            <person name="Mercati F."/>
            <person name="Riccardi P."/>
            <person name="McKain M.R."/>
            <person name="Kakrana A."/>
            <person name="Tang H."/>
            <person name="Ray J."/>
            <person name="Groenendijk J."/>
            <person name="Arikit S."/>
            <person name="Mathioni S.M."/>
            <person name="Nakano M."/>
            <person name="Shan H."/>
            <person name="Telgmann-Rauber A."/>
            <person name="Kanno A."/>
            <person name="Yue Z."/>
            <person name="Chen H."/>
            <person name="Li W."/>
            <person name="Chen Y."/>
            <person name="Xu X."/>
            <person name="Zhang Y."/>
            <person name="Luo S."/>
            <person name="Chen H."/>
            <person name="Gao J."/>
            <person name="Mao Z."/>
            <person name="Pires J.C."/>
            <person name="Luo M."/>
            <person name="Kudrna D."/>
            <person name="Wing R.A."/>
            <person name="Meyers B.C."/>
            <person name="Yi K."/>
            <person name="Kong H."/>
            <person name="Lavrijsen P."/>
            <person name="Sunseri F."/>
            <person name="Falavigna A."/>
            <person name="Ye Y."/>
            <person name="Leebens-Mack J.H."/>
            <person name="Chen G."/>
        </authorList>
    </citation>
    <scope>NUCLEOTIDE SEQUENCE [LARGE SCALE GENOMIC DNA]</scope>
    <source>
        <strain evidence="3">cv. DH0086</strain>
    </source>
</reference>
<evidence type="ECO:0000313" key="3">
    <source>
        <dbReference type="Proteomes" id="UP000243459"/>
    </source>
</evidence>
<dbReference type="EMBL" id="CM007385">
    <property type="protein sequence ID" value="ONK69389.1"/>
    <property type="molecule type" value="Genomic_DNA"/>
</dbReference>
<feature type="region of interest" description="Disordered" evidence="1">
    <location>
        <begin position="1"/>
        <end position="20"/>
    </location>
</feature>
<evidence type="ECO:0000256" key="1">
    <source>
        <dbReference type="SAM" id="MobiDB-lite"/>
    </source>
</evidence>
<feature type="compositionally biased region" description="Basic and acidic residues" evidence="1">
    <location>
        <begin position="1"/>
        <end position="12"/>
    </location>
</feature>
<protein>
    <submittedName>
        <fullName evidence="2">Uncharacterized protein</fullName>
    </submittedName>
</protein>
<evidence type="ECO:0000313" key="2">
    <source>
        <dbReference type="EMBL" id="ONK69389.1"/>
    </source>
</evidence>
<gene>
    <name evidence="2" type="ORF">A4U43_C05F22350</name>
</gene>